<dbReference type="GO" id="GO:0003729">
    <property type="term" value="F:mRNA binding"/>
    <property type="evidence" value="ECO:0007669"/>
    <property type="project" value="UniProtKB-ARBA"/>
</dbReference>
<proteinExistence type="predicted"/>
<gene>
    <name evidence="8" type="ORF">Acr_23g0011630</name>
</gene>
<feature type="zinc finger region" description="C3H1-type" evidence="5">
    <location>
        <begin position="64"/>
        <end position="93"/>
    </location>
</feature>
<evidence type="ECO:0000256" key="4">
    <source>
        <dbReference type="ARBA" id="ARBA00023125"/>
    </source>
</evidence>
<dbReference type="GO" id="GO:0008270">
    <property type="term" value="F:zinc ion binding"/>
    <property type="evidence" value="ECO:0007669"/>
    <property type="project" value="UniProtKB-KW"/>
</dbReference>
<dbReference type="EMBL" id="BJWL01000023">
    <property type="protein sequence ID" value="GFZ12778.1"/>
    <property type="molecule type" value="Genomic_DNA"/>
</dbReference>
<evidence type="ECO:0000313" key="9">
    <source>
        <dbReference type="Proteomes" id="UP000585474"/>
    </source>
</evidence>
<keyword evidence="4" id="KW-0238">DNA-binding</keyword>
<evidence type="ECO:0000256" key="2">
    <source>
        <dbReference type="ARBA" id="ARBA00022771"/>
    </source>
</evidence>
<dbReference type="InterPro" id="IPR000571">
    <property type="entry name" value="Znf_CCCH"/>
</dbReference>
<name>A0A7J0GPV2_9ERIC</name>
<dbReference type="Pfam" id="PF00642">
    <property type="entry name" value="zf-CCCH"/>
    <property type="match status" value="1"/>
</dbReference>
<comment type="caution">
    <text evidence="8">The sequence shown here is derived from an EMBL/GenBank/DDBJ whole genome shotgun (WGS) entry which is preliminary data.</text>
</comment>
<feature type="compositionally biased region" description="Basic and acidic residues" evidence="6">
    <location>
        <begin position="1"/>
        <end position="12"/>
    </location>
</feature>
<evidence type="ECO:0000313" key="8">
    <source>
        <dbReference type="EMBL" id="GFZ12778.1"/>
    </source>
</evidence>
<keyword evidence="2 5" id="KW-0863">Zinc-finger</keyword>
<evidence type="ECO:0000259" key="7">
    <source>
        <dbReference type="PROSITE" id="PS50103"/>
    </source>
</evidence>
<feature type="domain" description="C3H1-type" evidence="7">
    <location>
        <begin position="64"/>
        <end position="93"/>
    </location>
</feature>
<keyword evidence="9" id="KW-1185">Reference proteome</keyword>
<accession>A0A7J0GPV2</accession>
<dbReference type="Gene3D" id="2.30.30.1190">
    <property type="match status" value="1"/>
</dbReference>
<evidence type="ECO:0000256" key="6">
    <source>
        <dbReference type="SAM" id="MobiDB-lite"/>
    </source>
</evidence>
<reference evidence="8 9" key="1">
    <citation type="submission" date="2019-07" db="EMBL/GenBank/DDBJ databases">
        <title>De Novo Assembly of kiwifruit Actinidia rufa.</title>
        <authorList>
            <person name="Sugita-Konishi S."/>
            <person name="Sato K."/>
            <person name="Mori E."/>
            <person name="Abe Y."/>
            <person name="Kisaki G."/>
            <person name="Hamano K."/>
            <person name="Suezawa K."/>
            <person name="Otani M."/>
            <person name="Fukuda T."/>
            <person name="Manabe T."/>
            <person name="Gomi K."/>
            <person name="Tabuchi M."/>
            <person name="Akimitsu K."/>
            <person name="Kataoka I."/>
        </authorList>
    </citation>
    <scope>NUCLEOTIDE SEQUENCE [LARGE SCALE GENOMIC DNA]</scope>
    <source>
        <strain evidence="9">cv. Fuchu</strain>
    </source>
</reference>
<feature type="region of interest" description="Disordered" evidence="6">
    <location>
        <begin position="1"/>
        <end position="36"/>
    </location>
</feature>
<dbReference type="OrthoDB" id="410307at2759"/>
<organism evidence="8 9">
    <name type="scientific">Actinidia rufa</name>
    <dbReference type="NCBI Taxonomy" id="165716"/>
    <lineage>
        <taxon>Eukaryota</taxon>
        <taxon>Viridiplantae</taxon>
        <taxon>Streptophyta</taxon>
        <taxon>Embryophyta</taxon>
        <taxon>Tracheophyta</taxon>
        <taxon>Spermatophyta</taxon>
        <taxon>Magnoliopsida</taxon>
        <taxon>eudicotyledons</taxon>
        <taxon>Gunneridae</taxon>
        <taxon>Pentapetalae</taxon>
        <taxon>asterids</taxon>
        <taxon>Ericales</taxon>
        <taxon>Actinidiaceae</taxon>
        <taxon>Actinidia</taxon>
    </lineage>
</organism>
<protein>
    <submittedName>
        <fullName evidence="8">Floral homeotic protein</fullName>
    </submittedName>
</protein>
<keyword evidence="3 5" id="KW-0862">Zinc</keyword>
<dbReference type="InterPro" id="IPR036855">
    <property type="entry name" value="Znf_CCCH_sf"/>
</dbReference>
<dbReference type="AlphaFoldDB" id="A0A7J0GPV2"/>
<sequence>MIRDEISPEHKSCQVPLIATSESLPERPGEPDCPVSRASEYFSLQASLDTDSQENVGYSTLPERPSEPPCAQFYVKTGKCKFGATCKFHHPKDIQLPSAGQDNGSDVHIETVISNDGNTGELKLTQPLFTPALLHNSKGLPIRLVM</sequence>
<evidence type="ECO:0000256" key="5">
    <source>
        <dbReference type="PROSITE-ProRule" id="PRU00723"/>
    </source>
</evidence>
<dbReference type="SUPFAM" id="SSF90229">
    <property type="entry name" value="CCCH zinc finger"/>
    <property type="match status" value="1"/>
</dbReference>
<dbReference type="PROSITE" id="PS50103">
    <property type="entry name" value="ZF_C3H1"/>
    <property type="match status" value="1"/>
</dbReference>
<evidence type="ECO:0000256" key="1">
    <source>
        <dbReference type="ARBA" id="ARBA00022723"/>
    </source>
</evidence>
<keyword evidence="1 5" id="KW-0479">Metal-binding</keyword>
<evidence type="ECO:0000256" key="3">
    <source>
        <dbReference type="ARBA" id="ARBA00022833"/>
    </source>
</evidence>
<dbReference type="PANTHER" id="PTHR12506">
    <property type="entry name" value="PROTEIN PHOSPHATASE RELATED"/>
    <property type="match status" value="1"/>
</dbReference>
<dbReference type="Proteomes" id="UP000585474">
    <property type="component" value="Unassembled WGS sequence"/>
</dbReference>
<dbReference type="GO" id="GO:0003677">
    <property type="term" value="F:DNA binding"/>
    <property type="evidence" value="ECO:0007669"/>
    <property type="project" value="UniProtKB-KW"/>
</dbReference>
<dbReference type="InterPro" id="IPR050974">
    <property type="entry name" value="Plant_ZF_CCCH"/>
</dbReference>
<dbReference type="PANTHER" id="PTHR12506:SF82">
    <property type="entry name" value="ZINC FINGER CCCH DOMAIN-CONTAINING PROTEIN 64-RELATED"/>
    <property type="match status" value="1"/>
</dbReference>
<dbReference type="SMART" id="SM00356">
    <property type="entry name" value="ZnF_C3H1"/>
    <property type="match status" value="1"/>
</dbReference>